<protein>
    <submittedName>
        <fullName evidence="5">EAL domain-containing protein</fullName>
    </submittedName>
</protein>
<feature type="domain" description="PAC" evidence="2">
    <location>
        <begin position="262"/>
        <end position="313"/>
    </location>
</feature>
<dbReference type="InterPro" id="IPR052155">
    <property type="entry name" value="Biofilm_reg_signaling"/>
</dbReference>
<dbReference type="InterPro" id="IPR035965">
    <property type="entry name" value="PAS-like_dom_sf"/>
</dbReference>
<dbReference type="InterPro" id="IPR013655">
    <property type="entry name" value="PAS_fold_3"/>
</dbReference>
<evidence type="ECO:0000259" key="4">
    <source>
        <dbReference type="PROSITE" id="PS50887"/>
    </source>
</evidence>
<dbReference type="InterPro" id="IPR000160">
    <property type="entry name" value="GGDEF_dom"/>
</dbReference>
<dbReference type="SUPFAM" id="SSF55073">
    <property type="entry name" value="Nucleotide cyclase"/>
    <property type="match status" value="1"/>
</dbReference>
<dbReference type="RefSeq" id="WP_104270489.1">
    <property type="nucleotide sequence ID" value="NZ_PSSW01000003.1"/>
</dbReference>
<dbReference type="Pfam" id="PF00563">
    <property type="entry name" value="EAL"/>
    <property type="match status" value="1"/>
</dbReference>
<dbReference type="InterPro" id="IPR003018">
    <property type="entry name" value="GAF"/>
</dbReference>
<dbReference type="Pfam" id="PF08447">
    <property type="entry name" value="PAS_3"/>
    <property type="match status" value="1"/>
</dbReference>
<dbReference type="SUPFAM" id="SSF141868">
    <property type="entry name" value="EAL domain-like"/>
    <property type="match status" value="1"/>
</dbReference>
<dbReference type="Pfam" id="PF00990">
    <property type="entry name" value="GGDEF"/>
    <property type="match status" value="1"/>
</dbReference>
<feature type="domain" description="GGDEF" evidence="4">
    <location>
        <begin position="345"/>
        <end position="483"/>
    </location>
</feature>
<dbReference type="InterPro" id="IPR000014">
    <property type="entry name" value="PAS"/>
</dbReference>
<dbReference type="PROSITE" id="PS50883">
    <property type="entry name" value="EAL"/>
    <property type="match status" value="1"/>
</dbReference>
<dbReference type="PANTHER" id="PTHR44757">
    <property type="entry name" value="DIGUANYLATE CYCLASE DGCP"/>
    <property type="match status" value="1"/>
</dbReference>
<dbReference type="PROSITE" id="PS50887">
    <property type="entry name" value="GGDEF"/>
    <property type="match status" value="1"/>
</dbReference>
<dbReference type="CDD" id="cd01948">
    <property type="entry name" value="EAL"/>
    <property type="match status" value="1"/>
</dbReference>
<dbReference type="Gene3D" id="3.30.450.40">
    <property type="match status" value="1"/>
</dbReference>
<accession>A0A3D8H3V4</accession>
<dbReference type="InterPro" id="IPR029016">
    <property type="entry name" value="GAF-like_dom_sf"/>
</dbReference>
<dbReference type="InterPro" id="IPR035919">
    <property type="entry name" value="EAL_sf"/>
</dbReference>
<keyword evidence="6" id="KW-1185">Reference proteome</keyword>
<dbReference type="SUPFAM" id="SSF55781">
    <property type="entry name" value="GAF domain-like"/>
    <property type="match status" value="1"/>
</dbReference>
<evidence type="ECO:0000313" key="6">
    <source>
        <dbReference type="Proteomes" id="UP000256431"/>
    </source>
</evidence>
<dbReference type="FunFam" id="3.30.70.270:FF:000001">
    <property type="entry name" value="Diguanylate cyclase domain protein"/>
    <property type="match status" value="1"/>
</dbReference>
<comment type="caution">
    <text evidence="5">The sequence shown here is derived from an EMBL/GenBank/DDBJ whole genome shotgun (WGS) entry which is preliminary data.</text>
</comment>
<comment type="cofactor">
    <cofactor evidence="1">
        <name>Mg(2+)</name>
        <dbReference type="ChEBI" id="CHEBI:18420"/>
    </cofactor>
</comment>
<reference evidence="5 6" key="1">
    <citation type="submission" date="2018-08" db="EMBL/GenBank/DDBJ databases">
        <title>Genome sequence of Marinobacter flavimaris KCTC 12185.</title>
        <authorList>
            <person name="Chun J."/>
            <person name="Kim B.-Y."/>
            <person name="Choi S.-B."/>
            <person name="Kwak M.-J."/>
        </authorList>
    </citation>
    <scope>NUCLEOTIDE SEQUENCE [LARGE SCALE GENOMIC DNA]</scope>
    <source>
        <strain evidence="5 6">KCTC 12185</strain>
    </source>
</reference>
<dbReference type="InterPro" id="IPR029787">
    <property type="entry name" value="Nucleotide_cyclase"/>
</dbReference>
<dbReference type="PROSITE" id="PS50113">
    <property type="entry name" value="PAC"/>
    <property type="match status" value="1"/>
</dbReference>
<dbReference type="SMART" id="SM00065">
    <property type="entry name" value="GAF"/>
    <property type="match status" value="1"/>
</dbReference>
<feature type="domain" description="EAL" evidence="3">
    <location>
        <begin position="492"/>
        <end position="747"/>
    </location>
</feature>
<dbReference type="InterPro" id="IPR043128">
    <property type="entry name" value="Rev_trsase/Diguanyl_cyclase"/>
</dbReference>
<dbReference type="InterPro" id="IPR001633">
    <property type="entry name" value="EAL_dom"/>
</dbReference>
<evidence type="ECO:0000259" key="2">
    <source>
        <dbReference type="PROSITE" id="PS50113"/>
    </source>
</evidence>
<dbReference type="CDD" id="cd01949">
    <property type="entry name" value="GGDEF"/>
    <property type="match status" value="1"/>
</dbReference>
<dbReference type="SMART" id="SM00267">
    <property type="entry name" value="GGDEF"/>
    <property type="match status" value="1"/>
</dbReference>
<organism evidence="5 6">
    <name type="scientific">Marinobacter flavimaris</name>
    <dbReference type="NCBI Taxonomy" id="262076"/>
    <lineage>
        <taxon>Bacteria</taxon>
        <taxon>Pseudomonadati</taxon>
        <taxon>Pseudomonadota</taxon>
        <taxon>Gammaproteobacteria</taxon>
        <taxon>Pseudomonadales</taxon>
        <taxon>Marinobacteraceae</taxon>
        <taxon>Marinobacter</taxon>
    </lineage>
</organism>
<dbReference type="GO" id="GO:0003824">
    <property type="term" value="F:catalytic activity"/>
    <property type="evidence" value="ECO:0007669"/>
    <property type="project" value="UniProtKB-ARBA"/>
</dbReference>
<dbReference type="NCBIfam" id="TIGR00254">
    <property type="entry name" value="GGDEF"/>
    <property type="match status" value="1"/>
</dbReference>
<dbReference type="InterPro" id="IPR000700">
    <property type="entry name" value="PAS-assoc_C"/>
</dbReference>
<dbReference type="Gene3D" id="3.30.70.270">
    <property type="match status" value="1"/>
</dbReference>
<gene>
    <name evidence="5" type="ORF">DXI23_08035</name>
</gene>
<proteinExistence type="predicted"/>
<dbReference type="Gene3D" id="3.30.450.20">
    <property type="entry name" value="PAS domain"/>
    <property type="match status" value="1"/>
</dbReference>
<evidence type="ECO:0000256" key="1">
    <source>
        <dbReference type="ARBA" id="ARBA00001946"/>
    </source>
</evidence>
<dbReference type="SMART" id="SM00052">
    <property type="entry name" value="EAL"/>
    <property type="match status" value="1"/>
</dbReference>
<dbReference type="SUPFAM" id="SSF55785">
    <property type="entry name" value="PYP-like sensor domain (PAS domain)"/>
    <property type="match status" value="1"/>
</dbReference>
<dbReference type="CDD" id="cd00130">
    <property type="entry name" value="PAS"/>
    <property type="match status" value="1"/>
</dbReference>
<dbReference type="Proteomes" id="UP000256431">
    <property type="component" value="Unassembled WGS sequence"/>
</dbReference>
<name>A0A3D8H3V4_9GAMM</name>
<evidence type="ECO:0000259" key="3">
    <source>
        <dbReference type="PROSITE" id="PS50883"/>
    </source>
</evidence>
<dbReference type="Gene3D" id="3.20.20.450">
    <property type="entry name" value="EAL domain"/>
    <property type="match status" value="1"/>
</dbReference>
<dbReference type="AlphaFoldDB" id="A0A3D8H3V4"/>
<dbReference type="NCBIfam" id="TIGR00229">
    <property type="entry name" value="sensory_box"/>
    <property type="match status" value="1"/>
</dbReference>
<dbReference type="EMBL" id="QRDH01000003">
    <property type="protein sequence ID" value="RDU41340.1"/>
    <property type="molecule type" value="Genomic_DNA"/>
</dbReference>
<evidence type="ECO:0000313" key="5">
    <source>
        <dbReference type="EMBL" id="RDU41340.1"/>
    </source>
</evidence>
<sequence length="755" mass="85032">MVNAVTREQQEFVYRLSLGLARSKIDELDSSVHGFIAELGERLCSDRAYLITLEEATQTISITHEACRNGVTPQRDAIQNIPMARFPWLRDQLQTLPVLVIPEVEELPSDAEEEKLEFQRESIRSLVLVGLRLEGQVRGILGFDFLEQSRVLDSETEEFVLQVGEVLGASVHRQILASRNVRFENSLYRYSDQFPGVIFQFRMYPGGHVTFPFISEKVEDIFGLSADQLSKDAQPLLNLIKDEDKASFLEKVDESRRCMTPFETSFRACKSDGTMAWVEARSVPARLADDSMTWHGYFFDVTDRKQSESEIEKLAFYDPLTGLPNRRLLRDRLAQALTGSNRDHNHGALVFIDLDNFKNINDSAGHLTGDELLVQVGERLKNTVRDWDTVARLGGDEFVLILKGFPAEPADAAAKVEKVCEKIRDALNEPYDLNGIEYTGTPSIGITLFYDHDTSLEELLSQADMAMFRAKEDGRNCIRFYDCMMQKKVSERLALESDLRVALRKNQLAVHYQVLVNEKGEPVGAEALLRWHCPGRGMVSPAAFIPLAEETGLIESVGYWVLEDVLSRIASWKERGGPLSKLQVSVNVSARQFHLPSFCSTVMALLRKTGASPRNLKVEITESALAYDLELVEETLRTLRSMGIRISLDDFGTGYSSLGYLKRLSLDELKIDQGFVRDILDDPNDAAIAETILALASALKLSAVAEGVETKGQLERLVRMGCTRFQGYHFSRPLPALEFEKLIEQASGDRKRRAW</sequence>
<dbReference type="PANTHER" id="PTHR44757:SF2">
    <property type="entry name" value="BIOFILM ARCHITECTURE MAINTENANCE PROTEIN MBAA"/>
    <property type="match status" value="1"/>
</dbReference>